<dbReference type="PANTHER" id="PTHR47074">
    <property type="entry name" value="BNAC02G40300D PROTEIN"/>
    <property type="match status" value="1"/>
</dbReference>
<evidence type="ECO:0000313" key="3">
    <source>
        <dbReference type="Proteomes" id="UP001396334"/>
    </source>
</evidence>
<sequence length="284" mass="30276">MEKLLPQGPFRTSLEWLESVCILLSREQFTFLMVLLWNVWNRRNRWVHNNQLIPARLVSEYAQIVTNGFQEANDLSYERERRARAEVAGTNGKSVEATVAEVDDTLNAELGPSTVEKGSADQVPPAARNVTTPCGSADTVQSDQPCPVVPTKAADATAADSDQPVHDNSTTPTNSAEDNAAARVSIGPVRSSKRVIQGRYEDYLAAASPLSSAPALQPASWSPPPAGTVTLNVDGSLHSDGGPSIGVVARDSSGQVLYGLARHMGDLSKHAALLAGLNLALERG</sequence>
<comment type="caution">
    <text evidence="2">The sequence shown here is derived from an EMBL/GenBank/DDBJ whole genome shotgun (WGS) entry which is preliminary data.</text>
</comment>
<dbReference type="PANTHER" id="PTHR47074:SF21">
    <property type="entry name" value="RNASE H TYPE-1 DOMAIN-CONTAINING PROTEIN"/>
    <property type="match status" value="1"/>
</dbReference>
<gene>
    <name evidence="2" type="ORF">V6N11_030986</name>
</gene>
<evidence type="ECO:0000256" key="1">
    <source>
        <dbReference type="SAM" id="MobiDB-lite"/>
    </source>
</evidence>
<dbReference type="EMBL" id="JBBPBN010000597">
    <property type="protein sequence ID" value="KAK8484184.1"/>
    <property type="molecule type" value="Genomic_DNA"/>
</dbReference>
<protein>
    <recommendedName>
        <fullName evidence="4">RNase H type-1 domain-containing protein</fullName>
    </recommendedName>
</protein>
<dbReference type="InterPro" id="IPR052929">
    <property type="entry name" value="RNase_H-like_EbsB-rel"/>
</dbReference>
<feature type="compositionally biased region" description="Polar residues" evidence="1">
    <location>
        <begin position="129"/>
        <end position="144"/>
    </location>
</feature>
<proteinExistence type="predicted"/>
<feature type="compositionally biased region" description="Polar residues" evidence="1">
    <location>
        <begin position="166"/>
        <end position="177"/>
    </location>
</feature>
<evidence type="ECO:0008006" key="4">
    <source>
        <dbReference type="Google" id="ProtNLM"/>
    </source>
</evidence>
<feature type="region of interest" description="Disordered" evidence="1">
    <location>
        <begin position="113"/>
        <end position="185"/>
    </location>
</feature>
<organism evidence="2 3">
    <name type="scientific">Hibiscus sabdariffa</name>
    <name type="common">roselle</name>
    <dbReference type="NCBI Taxonomy" id="183260"/>
    <lineage>
        <taxon>Eukaryota</taxon>
        <taxon>Viridiplantae</taxon>
        <taxon>Streptophyta</taxon>
        <taxon>Embryophyta</taxon>
        <taxon>Tracheophyta</taxon>
        <taxon>Spermatophyta</taxon>
        <taxon>Magnoliopsida</taxon>
        <taxon>eudicotyledons</taxon>
        <taxon>Gunneridae</taxon>
        <taxon>Pentapetalae</taxon>
        <taxon>rosids</taxon>
        <taxon>malvids</taxon>
        <taxon>Malvales</taxon>
        <taxon>Malvaceae</taxon>
        <taxon>Malvoideae</taxon>
        <taxon>Hibiscus</taxon>
    </lineage>
</organism>
<dbReference type="Proteomes" id="UP001396334">
    <property type="component" value="Unassembled WGS sequence"/>
</dbReference>
<evidence type="ECO:0000313" key="2">
    <source>
        <dbReference type="EMBL" id="KAK8484184.1"/>
    </source>
</evidence>
<name>A0ABR1ZTY3_9ROSI</name>
<reference evidence="2 3" key="1">
    <citation type="journal article" date="2024" name="G3 (Bethesda)">
        <title>Genome assembly of Hibiscus sabdariffa L. provides insights into metabolisms of medicinal natural products.</title>
        <authorList>
            <person name="Kim T."/>
        </authorList>
    </citation>
    <scope>NUCLEOTIDE SEQUENCE [LARGE SCALE GENOMIC DNA]</scope>
    <source>
        <strain evidence="2">TK-2024</strain>
        <tissue evidence="2">Old leaves</tissue>
    </source>
</reference>
<accession>A0ABR1ZTY3</accession>
<feature type="compositionally biased region" description="Low complexity" evidence="1">
    <location>
        <begin position="153"/>
        <end position="162"/>
    </location>
</feature>
<keyword evidence="3" id="KW-1185">Reference proteome</keyword>